<feature type="non-terminal residue" evidence="14">
    <location>
        <position position="205"/>
    </location>
</feature>
<evidence type="ECO:0000256" key="4">
    <source>
        <dbReference type="ARBA" id="ARBA00022729"/>
    </source>
</evidence>
<gene>
    <name evidence="14" type="ORF">CFOL_v3_24053</name>
</gene>
<dbReference type="FunFam" id="2.60.40.420:FF:000010">
    <property type="entry name" value="Early nodulin-like protein 1"/>
    <property type="match status" value="1"/>
</dbReference>
<feature type="compositionally biased region" description="Low complexity" evidence="10">
    <location>
        <begin position="168"/>
        <end position="180"/>
    </location>
</feature>
<keyword evidence="7" id="KW-0325">Glycoprotein</keyword>
<accession>A0A1Q3CKF5</accession>
<dbReference type="PANTHER" id="PTHR33021:SF185">
    <property type="entry name" value="EARLY NODULIN-LIKE PROTEIN 3-RELATED"/>
    <property type="match status" value="1"/>
</dbReference>
<dbReference type="CDD" id="cd11019">
    <property type="entry name" value="OsENODL1_like"/>
    <property type="match status" value="1"/>
</dbReference>
<name>A0A1Q3CKF5_CEPFO</name>
<dbReference type="InterPro" id="IPR003245">
    <property type="entry name" value="Phytocyanin_dom"/>
</dbReference>
<keyword evidence="15" id="KW-1185">Reference proteome</keyword>
<evidence type="ECO:0000313" key="15">
    <source>
        <dbReference type="Proteomes" id="UP000187406"/>
    </source>
</evidence>
<evidence type="ECO:0000313" key="14">
    <source>
        <dbReference type="EMBL" id="GAV80593.1"/>
    </source>
</evidence>
<evidence type="ECO:0000256" key="5">
    <source>
        <dbReference type="ARBA" id="ARBA00023136"/>
    </source>
</evidence>
<dbReference type="GO" id="GO:0009055">
    <property type="term" value="F:electron transfer activity"/>
    <property type="evidence" value="ECO:0007669"/>
    <property type="project" value="InterPro"/>
</dbReference>
<evidence type="ECO:0000256" key="6">
    <source>
        <dbReference type="ARBA" id="ARBA00023157"/>
    </source>
</evidence>
<dbReference type="PANTHER" id="PTHR33021">
    <property type="entry name" value="BLUE COPPER PROTEIN"/>
    <property type="match status" value="1"/>
</dbReference>
<comment type="caution">
    <text evidence="14">The sequence shown here is derived from an EMBL/GenBank/DDBJ whole genome shotgun (WGS) entry which is preliminary data.</text>
</comment>
<dbReference type="InterPro" id="IPR039391">
    <property type="entry name" value="Phytocyanin-like"/>
</dbReference>
<proteinExistence type="inferred from homology"/>
<evidence type="ECO:0000256" key="11">
    <source>
        <dbReference type="SAM" id="Phobius"/>
    </source>
</evidence>
<keyword evidence="5 11" id="KW-0472">Membrane</keyword>
<dbReference type="OrthoDB" id="2015640at2759"/>
<keyword evidence="8" id="KW-0449">Lipoprotein</keyword>
<feature type="transmembrane region" description="Helical" evidence="11">
    <location>
        <begin position="184"/>
        <end position="204"/>
    </location>
</feature>
<keyword evidence="11" id="KW-0812">Transmembrane</keyword>
<keyword evidence="3" id="KW-0336">GPI-anchor</keyword>
<evidence type="ECO:0000259" key="13">
    <source>
        <dbReference type="PROSITE" id="PS51485"/>
    </source>
</evidence>
<evidence type="ECO:0000256" key="1">
    <source>
        <dbReference type="ARBA" id="ARBA00004609"/>
    </source>
</evidence>
<dbReference type="Pfam" id="PF02298">
    <property type="entry name" value="Cu_bind_like"/>
    <property type="match status" value="1"/>
</dbReference>
<keyword evidence="4 12" id="KW-0732">Signal</keyword>
<dbReference type="FunCoup" id="A0A1Q3CKF5">
    <property type="interactions" value="164"/>
</dbReference>
<reference evidence="15" key="1">
    <citation type="submission" date="2016-04" db="EMBL/GenBank/DDBJ databases">
        <title>Cephalotus genome sequencing.</title>
        <authorList>
            <person name="Fukushima K."/>
            <person name="Hasebe M."/>
            <person name="Fang X."/>
        </authorList>
    </citation>
    <scope>NUCLEOTIDE SEQUENCE [LARGE SCALE GENOMIC DNA]</scope>
    <source>
        <strain evidence="15">cv. St1</strain>
    </source>
</reference>
<evidence type="ECO:0000256" key="2">
    <source>
        <dbReference type="ARBA" id="ARBA00022475"/>
    </source>
</evidence>
<dbReference type="SUPFAM" id="SSF49503">
    <property type="entry name" value="Cupredoxins"/>
    <property type="match status" value="1"/>
</dbReference>
<evidence type="ECO:0000256" key="7">
    <source>
        <dbReference type="ARBA" id="ARBA00023180"/>
    </source>
</evidence>
<keyword evidence="11" id="KW-1133">Transmembrane helix</keyword>
<evidence type="ECO:0000256" key="8">
    <source>
        <dbReference type="ARBA" id="ARBA00023288"/>
    </source>
</evidence>
<protein>
    <submittedName>
        <fullName evidence="14">Cu_bind_like domain-containing protein</fullName>
    </submittedName>
</protein>
<feature type="signal peptide" evidence="12">
    <location>
        <begin position="1"/>
        <end position="23"/>
    </location>
</feature>
<evidence type="ECO:0000256" key="12">
    <source>
        <dbReference type="SAM" id="SignalP"/>
    </source>
</evidence>
<evidence type="ECO:0000256" key="3">
    <source>
        <dbReference type="ARBA" id="ARBA00022622"/>
    </source>
</evidence>
<comment type="subcellular location">
    <subcellularLocation>
        <location evidence="1">Cell membrane</location>
        <topology evidence="1">Lipid-anchor</topology>
        <topology evidence="1">GPI-anchor</topology>
    </subcellularLocation>
</comment>
<dbReference type="Proteomes" id="UP000187406">
    <property type="component" value="Unassembled WGS sequence"/>
</dbReference>
<keyword evidence="6" id="KW-1015">Disulfide bond</keyword>
<dbReference type="InterPro" id="IPR008972">
    <property type="entry name" value="Cupredoxin"/>
</dbReference>
<sequence length="205" mass="21957">MGFKRIIGSLLVILMGFLCSSQAYKFCVGGRDGWVLNPHESYNHWAERNRFQVNDTLFFKYKKGSDSALVVTKDDYNSCNTKNPILSLEDGDSIFKFGRSGFFFFISGNGDNCNKGQKLIILVMAVRNKPQHPIPSPSPPSPPSGSPSPESPPKVQPPVASPDSGKVPSHSHTPAPAPSGSGSVGLGFSFGLLVISLVLGSFVGV</sequence>
<evidence type="ECO:0000256" key="9">
    <source>
        <dbReference type="ARBA" id="ARBA00035011"/>
    </source>
</evidence>
<evidence type="ECO:0000256" key="10">
    <source>
        <dbReference type="SAM" id="MobiDB-lite"/>
    </source>
</evidence>
<dbReference type="PROSITE" id="PS51485">
    <property type="entry name" value="PHYTOCYANIN"/>
    <property type="match status" value="1"/>
</dbReference>
<dbReference type="AlphaFoldDB" id="A0A1Q3CKF5"/>
<dbReference type="InParanoid" id="A0A1Q3CKF5"/>
<dbReference type="GO" id="GO:0098552">
    <property type="term" value="C:side of membrane"/>
    <property type="evidence" value="ECO:0007669"/>
    <property type="project" value="UniProtKB-KW"/>
</dbReference>
<feature type="chain" id="PRO_5013270142" evidence="12">
    <location>
        <begin position="24"/>
        <end position="205"/>
    </location>
</feature>
<keyword evidence="2" id="KW-1003">Cell membrane</keyword>
<comment type="similarity">
    <text evidence="9">Belongs to the early nodulin-like (ENODL) family.</text>
</comment>
<feature type="domain" description="Phytocyanin" evidence="13">
    <location>
        <begin position="24"/>
        <end position="125"/>
    </location>
</feature>
<organism evidence="14 15">
    <name type="scientific">Cephalotus follicularis</name>
    <name type="common">Albany pitcher plant</name>
    <dbReference type="NCBI Taxonomy" id="3775"/>
    <lineage>
        <taxon>Eukaryota</taxon>
        <taxon>Viridiplantae</taxon>
        <taxon>Streptophyta</taxon>
        <taxon>Embryophyta</taxon>
        <taxon>Tracheophyta</taxon>
        <taxon>Spermatophyta</taxon>
        <taxon>Magnoliopsida</taxon>
        <taxon>eudicotyledons</taxon>
        <taxon>Gunneridae</taxon>
        <taxon>Pentapetalae</taxon>
        <taxon>rosids</taxon>
        <taxon>fabids</taxon>
        <taxon>Oxalidales</taxon>
        <taxon>Cephalotaceae</taxon>
        <taxon>Cephalotus</taxon>
    </lineage>
</organism>
<dbReference type="STRING" id="3775.A0A1Q3CKF5"/>
<dbReference type="InterPro" id="IPR041846">
    <property type="entry name" value="ENL_dom"/>
</dbReference>
<dbReference type="EMBL" id="BDDD01002217">
    <property type="protein sequence ID" value="GAV80593.1"/>
    <property type="molecule type" value="Genomic_DNA"/>
</dbReference>
<dbReference type="Gene3D" id="2.60.40.420">
    <property type="entry name" value="Cupredoxins - blue copper proteins"/>
    <property type="match status" value="1"/>
</dbReference>
<feature type="region of interest" description="Disordered" evidence="10">
    <location>
        <begin position="131"/>
        <end position="180"/>
    </location>
</feature>
<feature type="compositionally biased region" description="Pro residues" evidence="10">
    <location>
        <begin position="132"/>
        <end position="160"/>
    </location>
</feature>
<dbReference type="GO" id="GO:0005886">
    <property type="term" value="C:plasma membrane"/>
    <property type="evidence" value="ECO:0007669"/>
    <property type="project" value="UniProtKB-SubCell"/>
</dbReference>